<evidence type="ECO:0000313" key="15">
    <source>
        <dbReference type="EMBL" id="KAK8123313.1"/>
    </source>
</evidence>
<accession>A0AAW0R314</accession>
<evidence type="ECO:0000256" key="5">
    <source>
        <dbReference type="ARBA" id="ARBA00022651"/>
    </source>
</evidence>
<dbReference type="PANTHER" id="PTHR46828:SF2">
    <property type="entry name" value="ENDO-1,4-BETA-XYLANASE A-RELATED"/>
    <property type="match status" value="1"/>
</dbReference>
<name>A0AAW0R314_9PEZI</name>
<evidence type="ECO:0000256" key="10">
    <source>
        <dbReference type="PROSITE-ProRule" id="PRU01097"/>
    </source>
</evidence>
<dbReference type="GO" id="GO:0031176">
    <property type="term" value="F:endo-1,4-beta-xylanase activity"/>
    <property type="evidence" value="ECO:0007669"/>
    <property type="project" value="UniProtKB-UniRule"/>
</dbReference>
<comment type="caution">
    <text evidence="15">The sequence shown here is derived from an EMBL/GenBank/DDBJ whole genome shotgun (WGS) entry which is preliminary data.</text>
</comment>
<proteinExistence type="inferred from homology"/>
<keyword evidence="7 10" id="KW-0119">Carbohydrate metabolism</keyword>
<comment type="pathway">
    <text evidence="2 10 11">Glycan degradation; xylan degradation.</text>
</comment>
<dbReference type="InterPro" id="IPR013320">
    <property type="entry name" value="ConA-like_dom_sf"/>
</dbReference>
<organism evidence="15 16">
    <name type="scientific">Apiospora kogelbergensis</name>
    <dbReference type="NCBI Taxonomy" id="1337665"/>
    <lineage>
        <taxon>Eukaryota</taxon>
        <taxon>Fungi</taxon>
        <taxon>Dikarya</taxon>
        <taxon>Ascomycota</taxon>
        <taxon>Pezizomycotina</taxon>
        <taxon>Sordariomycetes</taxon>
        <taxon>Xylariomycetidae</taxon>
        <taxon>Amphisphaeriales</taxon>
        <taxon>Apiosporaceae</taxon>
        <taxon>Apiospora</taxon>
    </lineage>
</organism>
<feature type="chain" id="PRO_5043934403" description="Endo-1,4-beta-xylanase" evidence="13">
    <location>
        <begin position="25"/>
        <end position="268"/>
    </location>
</feature>
<dbReference type="InterPro" id="IPR013319">
    <property type="entry name" value="GH11/12"/>
</dbReference>
<keyword evidence="9 10" id="KW-0624">Polysaccharide degradation</keyword>
<sequence length="268" mass="28912">MPSLYTSFIRLLTFSMAAVVVATAVPAAMGSPHLEDSAAAAPATLEARQFGGGGFTTQYWANQFADLDWKSGSAGQFAVDWDNGFGGNFVVGKGYRPGGPMLFNYTGTFDITSGRAYLALYGWTTNPLVEYYVVESMGVHNPSDNANATCFGTLETDGGTYEVWMKWRINAPSIIGDADFMQIWSIRTRRHVGGTINTANHFAAWAKVGLLLGRQNYMVIGVEGQQGRGAADITAAVPPPTRVPESATPTTRTERPMRTNTCTAKIQI</sequence>
<evidence type="ECO:0000256" key="2">
    <source>
        <dbReference type="ARBA" id="ARBA00004851"/>
    </source>
</evidence>
<keyword evidence="6 10" id="KW-0378">Hydrolase</keyword>
<dbReference type="Proteomes" id="UP001392437">
    <property type="component" value="Unassembled WGS sequence"/>
</dbReference>
<dbReference type="SUPFAM" id="SSF49899">
    <property type="entry name" value="Concanavalin A-like lectins/glucanases"/>
    <property type="match status" value="1"/>
</dbReference>
<evidence type="ECO:0000256" key="12">
    <source>
        <dbReference type="SAM" id="MobiDB-lite"/>
    </source>
</evidence>
<dbReference type="EMBL" id="JAQQWP010000003">
    <property type="protein sequence ID" value="KAK8123313.1"/>
    <property type="molecule type" value="Genomic_DNA"/>
</dbReference>
<dbReference type="PRINTS" id="PR00911">
    <property type="entry name" value="GLHYDRLASE11"/>
</dbReference>
<evidence type="ECO:0000256" key="11">
    <source>
        <dbReference type="RuleBase" id="RU362015"/>
    </source>
</evidence>
<evidence type="ECO:0000313" key="16">
    <source>
        <dbReference type="Proteomes" id="UP001392437"/>
    </source>
</evidence>
<protein>
    <recommendedName>
        <fullName evidence="4 10">Endo-1,4-beta-xylanase</fullName>
        <ecNumber evidence="4 10">3.2.1.8</ecNumber>
    </recommendedName>
</protein>
<feature type="domain" description="GH11" evidence="14">
    <location>
        <begin position="43"/>
        <end position="236"/>
    </location>
</feature>
<reference evidence="15 16" key="1">
    <citation type="submission" date="2023-01" db="EMBL/GenBank/DDBJ databases">
        <title>Analysis of 21 Apiospora genomes using comparative genomics revels a genus with tremendous synthesis potential of carbohydrate active enzymes and secondary metabolites.</title>
        <authorList>
            <person name="Sorensen T."/>
        </authorList>
    </citation>
    <scope>NUCLEOTIDE SEQUENCE [LARGE SCALE GENOMIC DNA]</scope>
    <source>
        <strain evidence="15 16">CBS 117206</strain>
    </source>
</reference>
<evidence type="ECO:0000256" key="8">
    <source>
        <dbReference type="ARBA" id="ARBA00023295"/>
    </source>
</evidence>
<evidence type="ECO:0000256" key="9">
    <source>
        <dbReference type="ARBA" id="ARBA00023326"/>
    </source>
</evidence>
<feature type="signal peptide" evidence="13">
    <location>
        <begin position="1"/>
        <end position="24"/>
    </location>
</feature>
<dbReference type="EC" id="3.2.1.8" evidence="4 10"/>
<evidence type="ECO:0000256" key="7">
    <source>
        <dbReference type="ARBA" id="ARBA00023277"/>
    </source>
</evidence>
<dbReference type="Gene3D" id="2.60.120.180">
    <property type="match status" value="1"/>
</dbReference>
<dbReference type="AlphaFoldDB" id="A0AAW0R314"/>
<evidence type="ECO:0000256" key="13">
    <source>
        <dbReference type="SAM" id="SignalP"/>
    </source>
</evidence>
<dbReference type="InterPro" id="IPR033123">
    <property type="entry name" value="GH11_dom"/>
</dbReference>
<dbReference type="InterPro" id="IPR001137">
    <property type="entry name" value="Glyco_hydro_11"/>
</dbReference>
<dbReference type="PANTHER" id="PTHR46828">
    <property type="entry name" value="ENDO-1,4-BETA-XYLANASE A-RELATED"/>
    <property type="match status" value="1"/>
</dbReference>
<keyword evidence="16" id="KW-1185">Reference proteome</keyword>
<dbReference type="PROSITE" id="PS51761">
    <property type="entry name" value="GH11_3"/>
    <property type="match status" value="1"/>
</dbReference>
<evidence type="ECO:0000256" key="4">
    <source>
        <dbReference type="ARBA" id="ARBA00012590"/>
    </source>
</evidence>
<evidence type="ECO:0000256" key="3">
    <source>
        <dbReference type="ARBA" id="ARBA00007792"/>
    </source>
</evidence>
<evidence type="ECO:0000256" key="1">
    <source>
        <dbReference type="ARBA" id="ARBA00000681"/>
    </source>
</evidence>
<keyword evidence="13" id="KW-0732">Signal</keyword>
<keyword evidence="8 10" id="KW-0326">Glycosidase</keyword>
<keyword evidence="5 10" id="KW-0858">Xylan degradation</keyword>
<feature type="active site" description="Nucleophile" evidence="10">
    <location>
        <position position="130"/>
    </location>
</feature>
<comment type="similarity">
    <text evidence="3 10 11">Belongs to the glycosyl hydrolase 11 (cellulase G) family.</text>
</comment>
<feature type="active site" description="Proton donor" evidence="10">
    <location>
        <position position="223"/>
    </location>
</feature>
<evidence type="ECO:0000259" key="14">
    <source>
        <dbReference type="PROSITE" id="PS51761"/>
    </source>
</evidence>
<comment type="catalytic activity">
    <reaction evidence="1 10 11">
        <text>Endohydrolysis of (1-&gt;4)-beta-D-xylosidic linkages in xylans.</text>
        <dbReference type="EC" id="3.2.1.8"/>
    </reaction>
</comment>
<dbReference type="Pfam" id="PF00457">
    <property type="entry name" value="Glyco_hydro_11"/>
    <property type="match status" value="1"/>
</dbReference>
<feature type="region of interest" description="Disordered" evidence="12">
    <location>
        <begin position="234"/>
        <end position="256"/>
    </location>
</feature>
<dbReference type="GO" id="GO:0045493">
    <property type="term" value="P:xylan catabolic process"/>
    <property type="evidence" value="ECO:0007669"/>
    <property type="project" value="UniProtKB-UniRule"/>
</dbReference>
<evidence type="ECO:0000256" key="6">
    <source>
        <dbReference type="ARBA" id="ARBA00022801"/>
    </source>
</evidence>
<gene>
    <name evidence="15" type="ORF">PG999_003231</name>
</gene>